<dbReference type="Pfam" id="PF07727">
    <property type="entry name" value="RVT_2"/>
    <property type="match status" value="1"/>
</dbReference>
<dbReference type="KEGG" id="rsz:108845053"/>
<accession>A0A6J0MMV3</accession>
<reference evidence="1" key="1">
    <citation type="journal article" date="2019" name="Database">
        <title>The radish genome database (RadishGD): an integrated information resource for radish genomics.</title>
        <authorList>
            <person name="Yu H.J."/>
            <person name="Baek S."/>
            <person name="Lee Y.J."/>
            <person name="Cho A."/>
            <person name="Mun J.H."/>
        </authorList>
    </citation>
    <scope>NUCLEOTIDE SEQUENCE [LARGE SCALE GENOMIC DNA]</scope>
    <source>
        <strain evidence="1">cv. WK10039</strain>
    </source>
</reference>
<dbReference type="AlphaFoldDB" id="A0A6J0MMV3"/>
<proteinExistence type="predicted"/>
<dbReference type="InterPro" id="IPR043502">
    <property type="entry name" value="DNA/RNA_pol_sf"/>
</dbReference>
<dbReference type="CDD" id="cd09272">
    <property type="entry name" value="RNase_HI_RT_Ty1"/>
    <property type="match status" value="1"/>
</dbReference>
<dbReference type="PANTHER" id="PTHR11439:SF470">
    <property type="entry name" value="CYSTEINE-RICH RLK (RECEPTOR-LIKE PROTEIN KINASE) 8"/>
    <property type="match status" value="1"/>
</dbReference>
<dbReference type="PANTHER" id="PTHR11439">
    <property type="entry name" value="GAG-POL-RELATED RETROTRANSPOSON"/>
    <property type="match status" value="1"/>
</dbReference>
<reference evidence="2" key="2">
    <citation type="submission" date="2025-08" db="UniProtKB">
        <authorList>
            <consortium name="RefSeq"/>
        </authorList>
    </citation>
    <scope>IDENTIFICATION</scope>
    <source>
        <tissue evidence="2">Leaf</tissue>
    </source>
</reference>
<dbReference type="Proteomes" id="UP000504610">
    <property type="component" value="Chromosome 3"/>
</dbReference>
<protein>
    <submittedName>
        <fullName evidence="2">Uncharacterized mitochondrial protein AtMg00810-like</fullName>
    </submittedName>
</protein>
<dbReference type="SUPFAM" id="SSF56672">
    <property type="entry name" value="DNA/RNA polymerases"/>
    <property type="match status" value="1"/>
</dbReference>
<organism evidence="1 2">
    <name type="scientific">Raphanus sativus</name>
    <name type="common">Radish</name>
    <name type="synonym">Raphanus raphanistrum var. sativus</name>
    <dbReference type="NCBI Taxonomy" id="3726"/>
    <lineage>
        <taxon>Eukaryota</taxon>
        <taxon>Viridiplantae</taxon>
        <taxon>Streptophyta</taxon>
        <taxon>Embryophyta</taxon>
        <taxon>Tracheophyta</taxon>
        <taxon>Spermatophyta</taxon>
        <taxon>Magnoliopsida</taxon>
        <taxon>eudicotyledons</taxon>
        <taxon>Gunneridae</taxon>
        <taxon>Pentapetalae</taxon>
        <taxon>rosids</taxon>
        <taxon>malvids</taxon>
        <taxon>Brassicales</taxon>
        <taxon>Brassicaceae</taxon>
        <taxon>Brassiceae</taxon>
        <taxon>Raphanus</taxon>
    </lineage>
</organism>
<evidence type="ECO:0000313" key="1">
    <source>
        <dbReference type="Proteomes" id="UP000504610"/>
    </source>
</evidence>
<dbReference type="GeneID" id="108845053"/>
<name>A0A6J0MMV3_RAPSA</name>
<dbReference type="OrthoDB" id="414945at2759"/>
<dbReference type="InterPro" id="IPR013103">
    <property type="entry name" value="RVT_2"/>
</dbReference>
<sequence length="391" mass="43733">MTIPQGYEELTGKKVPPGSVCRLHRSLYGLKQASRQWNHKLSAVFFNEGFVQAHADHSLFVKTTSTLFLAALIYVDDILLVGNDEAAIAHFKYVLEAAFKLRVLGPAKYFLGFEIARNAQGISLNQRKYTLELLQDAGYLGCKPVTVPMEPNQKLSESTGTLLPDASVFRKIVGRLLYLTHTRPDITYAVHKLSQFMAAPRSDHLTAAYRVLRYLKNDPAQGLFYSSSTDLALTAFSDADWATCPDSRRSITGYCIFLGDSLVSWRSKKQPTVSRSSSEAEYRAMADATCELIWLTSLLKSLHQSPSGPATLFCDNMSALHIASNPVFHERTKHIENDCHVVRERLQSGFLKTMHVKSEHQLADLFTKAVQPNVFKTLTSKMGTHKLFIPS</sequence>
<gene>
    <name evidence="2" type="primary">LOC108845053</name>
</gene>
<evidence type="ECO:0000313" key="2">
    <source>
        <dbReference type="RefSeq" id="XP_056862222.1"/>
    </source>
</evidence>
<dbReference type="RefSeq" id="XP_056862222.1">
    <property type="nucleotide sequence ID" value="XM_057006242.1"/>
</dbReference>
<keyword evidence="1" id="KW-1185">Reference proteome</keyword>